<evidence type="ECO:0000313" key="2">
    <source>
        <dbReference type="Proteomes" id="UP000534286"/>
    </source>
</evidence>
<accession>A0A7W7W813</accession>
<keyword evidence="2" id="KW-1185">Reference proteome</keyword>
<proteinExistence type="predicted"/>
<dbReference type="RefSeq" id="WP_184753127.1">
    <property type="nucleotide sequence ID" value="NZ_BAABEK010000078.1"/>
</dbReference>
<dbReference type="EMBL" id="JACHJU010000001">
    <property type="protein sequence ID" value="MBB4936599.1"/>
    <property type="molecule type" value="Genomic_DNA"/>
</dbReference>
<gene>
    <name evidence="1" type="ORF">FHR32_000904</name>
</gene>
<name>A0A7W7W813_9ACTN</name>
<reference evidence="1 2" key="1">
    <citation type="submission" date="2020-08" db="EMBL/GenBank/DDBJ databases">
        <title>Sequencing the genomes of 1000 actinobacteria strains.</title>
        <authorList>
            <person name="Klenk H.-P."/>
        </authorList>
    </citation>
    <scope>NUCLEOTIDE SEQUENCE [LARGE SCALE GENOMIC DNA]</scope>
    <source>
        <strain evidence="1 2">DSM 43023</strain>
    </source>
</reference>
<organism evidence="1 2">
    <name type="scientific">Streptosporangium album</name>
    <dbReference type="NCBI Taxonomy" id="47479"/>
    <lineage>
        <taxon>Bacteria</taxon>
        <taxon>Bacillati</taxon>
        <taxon>Actinomycetota</taxon>
        <taxon>Actinomycetes</taxon>
        <taxon>Streptosporangiales</taxon>
        <taxon>Streptosporangiaceae</taxon>
        <taxon>Streptosporangium</taxon>
    </lineage>
</organism>
<dbReference type="Proteomes" id="UP000534286">
    <property type="component" value="Unassembled WGS sequence"/>
</dbReference>
<sequence length="90" mass="9900">MSRTRITMDNAALRDVAMRAATGKRPRFDARTTQVVQRIMASHGGGPVDEVDGALRAALLQLPGIQQFDGTQIRRWATQISLRQDPLAEA</sequence>
<comment type="caution">
    <text evidence="1">The sequence shown here is derived from an EMBL/GenBank/DDBJ whole genome shotgun (WGS) entry which is preliminary data.</text>
</comment>
<dbReference type="AlphaFoldDB" id="A0A7W7W813"/>
<protein>
    <submittedName>
        <fullName evidence="1">Uncharacterized protein</fullName>
    </submittedName>
</protein>
<evidence type="ECO:0000313" key="1">
    <source>
        <dbReference type="EMBL" id="MBB4936599.1"/>
    </source>
</evidence>